<dbReference type="AlphaFoldDB" id="A0A1E3X3R0"/>
<evidence type="ECO:0000256" key="1">
    <source>
        <dbReference type="SAM" id="Phobius"/>
    </source>
</evidence>
<protein>
    <submittedName>
        <fullName evidence="2">Uncharacterized protein</fullName>
    </submittedName>
</protein>
<organism evidence="2 3">
    <name type="scientific">Candidatus Scalindua rubra</name>
    <dbReference type="NCBI Taxonomy" id="1872076"/>
    <lineage>
        <taxon>Bacteria</taxon>
        <taxon>Pseudomonadati</taxon>
        <taxon>Planctomycetota</taxon>
        <taxon>Candidatus Brocadiia</taxon>
        <taxon>Candidatus Brocadiales</taxon>
        <taxon>Candidatus Scalinduaceae</taxon>
        <taxon>Candidatus Scalindua</taxon>
    </lineage>
</organism>
<feature type="transmembrane region" description="Helical" evidence="1">
    <location>
        <begin position="71"/>
        <end position="89"/>
    </location>
</feature>
<dbReference type="EMBL" id="MAYW01000248">
    <property type="protein sequence ID" value="ODS30290.1"/>
    <property type="molecule type" value="Genomic_DNA"/>
</dbReference>
<sequence>MLSYSLLQLFNPFICFIINVLIQVVSYRIISRLGLLKSELLGFAAGVFGGFLLIEAFLLSLTFKFRLADSLSILVVNLVIYSSLGYCYYNFYKSGSNSEENTNIKG</sequence>
<evidence type="ECO:0000313" key="2">
    <source>
        <dbReference type="EMBL" id="ODS30290.1"/>
    </source>
</evidence>
<feature type="transmembrane region" description="Helical" evidence="1">
    <location>
        <begin position="40"/>
        <end position="59"/>
    </location>
</feature>
<keyword evidence="1" id="KW-0472">Membrane</keyword>
<reference evidence="2 3" key="1">
    <citation type="submission" date="2016-07" db="EMBL/GenBank/DDBJ databases">
        <title>Draft genome of Scalindua rubra, obtained from a brine-seawater interface in the Red Sea, sheds light on salt adaptation in anammox bacteria.</title>
        <authorList>
            <person name="Speth D.R."/>
            <person name="Lagkouvardos I."/>
            <person name="Wang Y."/>
            <person name="Qian P.-Y."/>
            <person name="Dutilh B.E."/>
            <person name="Jetten M.S."/>
        </authorList>
    </citation>
    <scope>NUCLEOTIDE SEQUENCE [LARGE SCALE GENOMIC DNA]</scope>
    <source>
        <strain evidence="2">BSI-1</strain>
    </source>
</reference>
<keyword evidence="1" id="KW-0812">Transmembrane</keyword>
<comment type="caution">
    <text evidence="2">The sequence shown here is derived from an EMBL/GenBank/DDBJ whole genome shotgun (WGS) entry which is preliminary data.</text>
</comment>
<dbReference type="Proteomes" id="UP000094056">
    <property type="component" value="Unassembled WGS sequence"/>
</dbReference>
<name>A0A1E3X3R0_9BACT</name>
<accession>A0A1E3X3R0</accession>
<keyword evidence="1" id="KW-1133">Transmembrane helix</keyword>
<proteinExistence type="predicted"/>
<feature type="transmembrane region" description="Helical" evidence="1">
    <location>
        <begin position="6"/>
        <end position="28"/>
    </location>
</feature>
<evidence type="ECO:0000313" key="3">
    <source>
        <dbReference type="Proteomes" id="UP000094056"/>
    </source>
</evidence>
<gene>
    <name evidence="2" type="ORF">SCARUB_04595</name>
</gene>
<feature type="non-terminal residue" evidence="2">
    <location>
        <position position="106"/>
    </location>
</feature>